<dbReference type="AlphaFoldDB" id="A0AA48KBD5"/>
<sequence length="346" mass="37728">MINPFRLFFRERTPPAGAPAEVPVPAPAPAPDPFDGPWAILSGAATPPPRPLSPAELEQVDLLAPRVLEHFSRNRPDPTSFPALAVRIIDLLNEPDVDMARLLKAISPDPAISINVLRVANSALYNRGSDITEMRMAVMRIGLRGVGEIAAGVAGRSLFDVGLRVEYEVFGTRWSELFLDTMAVAFGASQFAFEQHVGRADSAFLAGMFHDLGKSLALRSLAALVIAGEVEAPLPDPVVDEVLERVHVEIGCAVHGIWGLPAPLQDICRRHHAPEVPAGPGDQEVHILRLVSGIHRLVKDPSDPRHLDETRQSISAMHLVRRGAALLHREMEQHVERVKLLFPPTP</sequence>
<evidence type="ECO:0000313" key="2">
    <source>
        <dbReference type="EMBL" id="BDU72413.1"/>
    </source>
</evidence>
<reference evidence="3" key="1">
    <citation type="journal article" date="2023" name="Int. J. Syst. Evol. Microbiol.">
        <title>Mesoterricola silvestris gen. nov., sp. nov., Mesoterricola sediminis sp. nov., Geothrix oryzae sp. nov., Geothrix edaphica sp. nov., Geothrix rubra sp. nov., and Geothrix limicola sp. nov., six novel members of Acidobacteriota isolated from soils.</title>
        <authorList>
            <person name="Itoh H."/>
            <person name="Sugisawa Y."/>
            <person name="Mise K."/>
            <person name="Xu Z."/>
            <person name="Kuniyasu M."/>
            <person name="Ushijima N."/>
            <person name="Kawano K."/>
            <person name="Kobayashi E."/>
            <person name="Shiratori Y."/>
            <person name="Masuda Y."/>
            <person name="Senoo K."/>
        </authorList>
    </citation>
    <scope>NUCLEOTIDE SEQUENCE [LARGE SCALE GENOMIC DNA]</scope>
    <source>
        <strain evidence="3">W79</strain>
    </source>
</reference>
<dbReference type="PANTHER" id="PTHR33525:SF3">
    <property type="entry name" value="RIBONUCLEASE Y"/>
    <property type="match status" value="1"/>
</dbReference>
<dbReference type="RefSeq" id="WP_316415319.1">
    <property type="nucleotide sequence ID" value="NZ_AP027080.1"/>
</dbReference>
<feature type="domain" description="HDOD" evidence="1">
    <location>
        <begin position="78"/>
        <end position="274"/>
    </location>
</feature>
<dbReference type="Gene3D" id="1.10.3210.10">
    <property type="entry name" value="Hypothetical protein af1432"/>
    <property type="match status" value="1"/>
</dbReference>
<dbReference type="EMBL" id="AP027080">
    <property type="protein sequence ID" value="BDU72413.1"/>
    <property type="molecule type" value="Genomic_DNA"/>
</dbReference>
<dbReference type="SUPFAM" id="SSF109604">
    <property type="entry name" value="HD-domain/PDEase-like"/>
    <property type="match status" value="1"/>
</dbReference>
<name>A0AA48KBD5_9BACT</name>
<accession>A0AA48KBD5</accession>
<dbReference type="KEGG" id="msil:METEAL_15870"/>
<dbReference type="Proteomes" id="UP001238179">
    <property type="component" value="Chromosome"/>
</dbReference>
<dbReference type="PANTHER" id="PTHR33525">
    <property type="match status" value="1"/>
</dbReference>
<dbReference type="PROSITE" id="PS51833">
    <property type="entry name" value="HDOD"/>
    <property type="match status" value="1"/>
</dbReference>
<dbReference type="InterPro" id="IPR013976">
    <property type="entry name" value="HDOD"/>
</dbReference>
<keyword evidence="3" id="KW-1185">Reference proteome</keyword>
<organism evidence="2 3">
    <name type="scientific">Mesoterricola silvestris</name>
    <dbReference type="NCBI Taxonomy" id="2927979"/>
    <lineage>
        <taxon>Bacteria</taxon>
        <taxon>Pseudomonadati</taxon>
        <taxon>Acidobacteriota</taxon>
        <taxon>Holophagae</taxon>
        <taxon>Holophagales</taxon>
        <taxon>Holophagaceae</taxon>
        <taxon>Mesoterricola</taxon>
    </lineage>
</organism>
<gene>
    <name evidence="2" type="ORF">METEAL_15870</name>
</gene>
<protein>
    <recommendedName>
        <fullName evidence="1">HDOD domain-containing protein</fullName>
    </recommendedName>
</protein>
<proteinExistence type="predicted"/>
<evidence type="ECO:0000313" key="3">
    <source>
        <dbReference type="Proteomes" id="UP001238179"/>
    </source>
</evidence>
<dbReference type="Pfam" id="PF08668">
    <property type="entry name" value="HDOD"/>
    <property type="match status" value="1"/>
</dbReference>
<evidence type="ECO:0000259" key="1">
    <source>
        <dbReference type="PROSITE" id="PS51833"/>
    </source>
</evidence>
<dbReference type="InterPro" id="IPR052340">
    <property type="entry name" value="RNase_Y/CdgJ"/>
</dbReference>